<reference evidence="1 2" key="1">
    <citation type="submission" date="2024-02" db="EMBL/GenBank/DDBJ databases">
        <authorList>
            <person name="Vignale AGUSTIN F."/>
            <person name="Sosa J E."/>
            <person name="Modenutti C."/>
        </authorList>
    </citation>
    <scope>NUCLEOTIDE SEQUENCE [LARGE SCALE GENOMIC DNA]</scope>
</reference>
<evidence type="ECO:0000313" key="2">
    <source>
        <dbReference type="Proteomes" id="UP001642360"/>
    </source>
</evidence>
<dbReference type="EMBL" id="CAUOFW020006835">
    <property type="protein sequence ID" value="CAK9176522.1"/>
    <property type="molecule type" value="Genomic_DNA"/>
</dbReference>
<dbReference type="Proteomes" id="UP001642360">
    <property type="component" value="Unassembled WGS sequence"/>
</dbReference>
<protein>
    <submittedName>
        <fullName evidence="1">Uncharacterized protein</fullName>
    </submittedName>
</protein>
<comment type="caution">
    <text evidence="1">The sequence shown here is derived from an EMBL/GenBank/DDBJ whole genome shotgun (WGS) entry which is preliminary data.</text>
</comment>
<dbReference type="AlphaFoldDB" id="A0ABC8U434"/>
<accession>A0ABC8U434</accession>
<name>A0ABC8U434_9AQUA</name>
<sequence>MSSPLEANPICIWNGKEWKNWDWLLMTIFNNTRYRYSNFLLLEDVSEVKKFYSCPKCYKHIAGDLSVYCLEHSSDMSSEMHYIVGAVAKGKEGSAGDQGGYVREVVTYMVVDNLVVPAYVYYLLHCYA</sequence>
<evidence type="ECO:0000313" key="1">
    <source>
        <dbReference type="EMBL" id="CAK9176522.1"/>
    </source>
</evidence>
<gene>
    <name evidence="1" type="ORF">ILEXP_LOCUS46374</name>
</gene>
<proteinExistence type="predicted"/>
<organism evidence="1 2">
    <name type="scientific">Ilex paraguariensis</name>
    <name type="common">yerba mate</name>
    <dbReference type="NCBI Taxonomy" id="185542"/>
    <lineage>
        <taxon>Eukaryota</taxon>
        <taxon>Viridiplantae</taxon>
        <taxon>Streptophyta</taxon>
        <taxon>Embryophyta</taxon>
        <taxon>Tracheophyta</taxon>
        <taxon>Spermatophyta</taxon>
        <taxon>Magnoliopsida</taxon>
        <taxon>eudicotyledons</taxon>
        <taxon>Gunneridae</taxon>
        <taxon>Pentapetalae</taxon>
        <taxon>asterids</taxon>
        <taxon>campanulids</taxon>
        <taxon>Aquifoliales</taxon>
        <taxon>Aquifoliaceae</taxon>
        <taxon>Ilex</taxon>
    </lineage>
</organism>
<keyword evidence="2" id="KW-1185">Reference proteome</keyword>